<reference evidence="2" key="1">
    <citation type="submission" date="2020-06" db="EMBL/GenBank/DDBJ databases">
        <authorList>
            <person name="Li T."/>
            <person name="Hu X."/>
            <person name="Zhang T."/>
            <person name="Song X."/>
            <person name="Zhang H."/>
            <person name="Dai N."/>
            <person name="Sheng W."/>
            <person name="Hou X."/>
            <person name="Wei L."/>
        </authorList>
    </citation>
    <scope>NUCLEOTIDE SEQUENCE</scope>
    <source>
        <strain evidence="2">G02</strain>
        <tissue evidence="2">Leaf</tissue>
    </source>
</reference>
<dbReference type="AlphaFoldDB" id="A0AAW2TY31"/>
<dbReference type="InterPro" id="IPR025836">
    <property type="entry name" value="Zn_knuckle_CX2CX4HX4C"/>
</dbReference>
<name>A0AAW2TY31_SESRA</name>
<accession>A0AAW2TY31</accession>
<protein>
    <recommendedName>
        <fullName evidence="1">Zinc knuckle CX2CX4HX4C domain-containing protein</fullName>
    </recommendedName>
</protein>
<evidence type="ECO:0000259" key="1">
    <source>
        <dbReference type="Pfam" id="PF14392"/>
    </source>
</evidence>
<dbReference type="Pfam" id="PF14392">
    <property type="entry name" value="zf-CCHC_4"/>
    <property type="match status" value="1"/>
</dbReference>
<dbReference type="PANTHER" id="PTHR31286">
    <property type="entry name" value="GLYCINE-RICH CELL WALL STRUCTURAL PROTEIN 1.8-LIKE"/>
    <property type="match status" value="1"/>
</dbReference>
<dbReference type="PANTHER" id="PTHR31286:SF178">
    <property type="entry name" value="DUF4283 DOMAIN-CONTAINING PROTEIN"/>
    <property type="match status" value="1"/>
</dbReference>
<dbReference type="EMBL" id="JACGWJ010000007">
    <property type="protein sequence ID" value="KAL0409418.1"/>
    <property type="molecule type" value="Genomic_DNA"/>
</dbReference>
<organism evidence="2">
    <name type="scientific">Sesamum radiatum</name>
    <name type="common">Black benniseed</name>
    <dbReference type="NCBI Taxonomy" id="300843"/>
    <lineage>
        <taxon>Eukaryota</taxon>
        <taxon>Viridiplantae</taxon>
        <taxon>Streptophyta</taxon>
        <taxon>Embryophyta</taxon>
        <taxon>Tracheophyta</taxon>
        <taxon>Spermatophyta</taxon>
        <taxon>Magnoliopsida</taxon>
        <taxon>eudicotyledons</taxon>
        <taxon>Gunneridae</taxon>
        <taxon>Pentapetalae</taxon>
        <taxon>asterids</taxon>
        <taxon>lamiids</taxon>
        <taxon>Lamiales</taxon>
        <taxon>Pedaliaceae</taxon>
        <taxon>Sesamum</taxon>
    </lineage>
</organism>
<evidence type="ECO:0000313" key="2">
    <source>
        <dbReference type="EMBL" id="KAL0409418.1"/>
    </source>
</evidence>
<comment type="caution">
    <text evidence="2">The sequence shown here is derived from an EMBL/GenBank/DDBJ whole genome shotgun (WGS) entry which is preliminary data.</text>
</comment>
<proteinExistence type="predicted"/>
<reference evidence="2" key="2">
    <citation type="journal article" date="2024" name="Plant">
        <title>Genomic evolution and insights into agronomic trait innovations of Sesamum species.</title>
        <authorList>
            <person name="Miao H."/>
            <person name="Wang L."/>
            <person name="Qu L."/>
            <person name="Liu H."/>
            <person name="Sun Y."/>
            <person name="Le M."/>
            <person name="Wang Q."/>
            <person name="Wei S."/>
            <person name="Zheng Y."/>
            <person name="Lin W."/>
            <person name="Duan Y."/>
            <person name="Cao H."/>
            <person name="Xiong S."/>
            <person name="Wang X."/>
            <person name="Wei L."/>
            <person name="Li C."/>
            <person name="Ma Q."/>
            <person name="Ju M."/>
            <person name="Zhao R."/>
            <person name="Li G."/>
            <person name="Mu C."/>
            <person name="Tian Q."/>
            <person name="Mei H."/>
            <person name="Zhang T."/>
            <person name="Gao T."/>
            <person name="Zhang H."/>
        </authorList>
    </citation>
    <scope>NUCLEOTIDE SEQUENCE</scope>
    <source>
        <strain evidence="2">G02</strain>
    </source>
</reference>
<sequence>MESYLDCLARILNLAAEVDEDVVVPLGLWHTDVDPHGFFLVDRLLISKPFRMEALRTTLLSSFNPVKGMDFKVLTDDRFLLFFHHVIDRDRILECCHWMYGKYLLVLAKVEDHENSNTVDLDWCCLHVLILDLPVGLMMKERAEFIGKSGHSSTLILIVMEVLGGAVLRIGVSIDVTWPLKRVMKLRGALGDEQLVHFQYERLPNFCYLCKRLDHLLKSCDLEYEVGFVGLSDNTPFGP</sequence>
<dbReference type="InterPro" id="IPR040256">
    <property type="entry name" value="At4g02000-like"/>
</dbReference>
<feature type="domain" description="Zinc knuckle CX2CX4HX4C" evidence="1">
    <location>
        <begin position="174"/>
        <end position="221"/>
    </location>
</feature>
<gene>
    <name evidence="2" type="ORF">Sradi_1876200</name>
</gene>